<dbReference type="InterPro" id="IPR025915">
    <property type="entry name" value="Phage_gp49_66"/>
</dbReference>
<evidence type="ECO:0000313" key="2">
    <source>
        <dbReference type="Proteomes" id="UP000651738"/>
    </source>
</evidence>
<proteinExistence type="predicted"/>
<organism evidence="1 2">
    <name type="scientific">Bisbaumannia pacifica</name>
    <dbReference type="NCBI Taxonomy" id="77098"/>
    <lineage>
        <taxon>Bacteria</taxon>
        <taxon>Pseudomonadati</taxon>
        <taxon>Pseudomonadota</taxon>
        <taxon>Gammaproteobacteria</taxon>
        <taxon>Oceanospirillales</taxon>
        <taxon>Halomonadaceae</taxon>
        <taxon>Bisbaumannia</taxon>
    </lineage>
</organism>
<dbReference type="AlphaFoldDB" id="A0ABD4KZG3"/>
<dbReference type="Proteomes" id="UP000651738">
    <property type="component" value="Unassembled WGS sequence"/>
</dbReference>
<name>A0ABD4KZG3_9GAMM</name>
<reference evidence="1 2" key="1">
    <citation type="submission" date="2020-12" db="EMBL/GenBank/DDBJ databases">
        <title>Draft genome sequence of Halomonas pacifica strain CARE-V15.</title>
        <authorList>
            <person name="Vignesh N."/>
            <person name="Thabitha A."/>
            <person name="Saravanan R."/>
            <person name="Manigandan V."/>
        </authorList>
    </citation>
    <scope>NUCLEOTIDE SEQUENCE [LARGE SCALE GENOMIC DNA]</scope>
    <source>
        <strain evidence="1 2">CARE-V15</strain>
    </source>
</reference>
<evidence type="ECO:0000313" key="1">
    <source>
        <dbReference type="EMBL" id="MBH8578780.1"/>
    </source>
</evidence>
<gene>
    <name evidence="1" type="ORF">I7V36_01625</name>
</gene>
<dbReference type="Pfam" id="PF13876">
    <property type="entry name" value="Phage_gp49_66"/>
    <property type="match status" value="1"/>
</dbReference>
<dbReference type="EMBL" id="JAEDAF010000001">
    <property type="protein sequence ID" value="MBH8578780.1"/>
    <property type="molecule type" value="Genomic_DNA"/>
</dbReference>
<sequence>MNDDQQVEQQIQAKGLNAPRVTPDALDAKIQGEDYHVFPGTTVTVCLLHLENGFTVTGESACASPENFDAELGRQIARRNAREKVWSLEGYLLREQLHRGWFDPQVTMEG</sequence>
<protein>
    <submittedName>
        <fullName evidence="1">Uncharacterized protein</fullName>
    </submittedName>
</protein>
<accession>A0ABD4KZG3</accession>
<comment type="caution">
    <text evidence="1">The sequence shown here is derived from an EMBL/GenBank/DDBJ whole genome shotgun (WGS) entry which is preliminary data.</text>
</comment>